<name>A0AA46S3G6_9GAMM</name>
<evidence type="ECO:0000313" key="2">
    <source>
        <dbReference type="Proteomes" id="UP001164064"/>
    </source>
</evidence>
<organism evidence="1 2">
    <name type="scientific">Acinetobacter ursingii</name>
    <dbReference type="NCBI Taxonomy" id="108980"/>
    <lineage>
        <taxon>Bacteria</taxon>
        <taxon>Pseudomonadati</taxon>
        <taxon>Pseudomonadota</taxon>
        <taxon>Gammaproteobacteria</taxon>
        <taxon>Moraxellales</taxon>
        <taxon>Moraxellaceae</taxon>
        <taxon>Acinetobacter</taxon>
    </lineage>
</organism>
<evidence type="ECO:0000313" key="1">
    <source>
        <dbReference type="EMBL" id="UYF71607.1"/>
    </source>
</evidence>
<reference evidence="1" key="1">
    <citation type="journal article" date="2022" name="J Glob Antimicrob Resist">
        <title>Comparative analysis of IMP-4- and OXA-58-containing plasmids of three carbapenemase-producing Acinetobacter ursingii strains in the Netherlands.</title>
        <authorList>
            <person name="Hendrickx A.P.A."/>
            <person name="Schade R.P."/>
            <person name="Landman F."/>
            <person name="Bosch T."/>
            <person name="Schouls L.M."/>
            <person name="van Dijk K."/>
        </authorList>
    </citation>
    <scope>NUCLEOTIDE SEQUENCE</scope>
    <source>
        <strain evidence="1">RIVM_C010559</strain>
    </source>
</reference>
<accession>A0AA46S3G6</accession>
<proteinExistence type="predicted"/>
<sequence length="50" mass="4780">MVTSAFGSVLPVTSLPASFTFAVGASGAVISGVGAGVRPETLPDSSLAVT</sequence>
<gene>
    <name evidence="1" type="ORF">LSO60_15505</name>
</gene>
<dbReference type="EMBL" id="CP089051">
    <property type="protein sequence ID" value="UYF71607.1"/>
    <property type="molecule type" value="Genomic_DNA"/>
</dbReference>
<dbReference type="Proteomes" id="UP001164064">
    <property type="component" value="Chromosome"/>
</dbReference>
<dbReference type="AlphaFoldDB" id="A0AA46S3G6"/>
<protein>
    <submittedName>
        <fullName evidence="1">Uncharacterized protein</fullName>
    </submittedName>
</protein>